<dbReference type="VEuPathDB" id="TrichDB:TVAG_081920"/>
<gene>
    <name evidence="1" type="ORF">TVAG_081920</name>
</gene>
<dbReference type="Proteomes" id="UP000001542">
    <property type="component" value="Unassembled WGS sequence"/>
</dbReference>
<dbReference type="InParanoid" id="A2E6Y4"/>
<organism evidence="1 2">
    <name type="scientific">Trichomonas vaginalis (strain ATCC PRA-98 / G3)</name>
    <dbReference type="NCBI Taxonomy" id="412133"/>
    <lineage>
        <taxon>Eukaryota</taxon>
        <taxon>Metamonada</taxon>
        <taxon>Parabasalia</taxon>
        <taxon>Trichomonadida</taxon>
        <taxon>Trichomonadidae</taxon>
        <taxon>Trichomonas</taxon>
    </lineage>
</organism>
<sequence length="234" mass="26673">MHPFINNQCITILDNALASPLGLAALNYFKSFKLNYENVFPIQKIQEKLKKNEYKSITEFVDEVKETFLTSARSLNSDSEISLALQTICKIICNKSLQLEGSTPNQFQFNIQQISEILNNILPSIPDSMEELDKALSSQDYIPINDNIPLLPNLGDDGTPVDPNEIYDKLLRLPTDDDVSKVIDIVAHYESAYSHEDCVMKIELAKCHQYTLRLIKNYLENVELLDEDTIQKTE</sequence>
<keyword evidence="2" id="KW-1185">Reference proteome</keyword>
<dbReference type="VEuPathDB" id="TrichDB:TVAGG3_0492800"/>
<dbReference type="EMBL" id="DS113316">
    <property type="protein sequence ID" value="EAY11620.1"/>
    <property type="molecule type" value="Genomic_DNA"/>
</dbReference>
<dbReference type="RefSeq" id="XP_001323843.1">
    <property type="nucleotide sequence ID" value="XM_001323808.1"/>
</dbReference>
<dbReference type="AlphaFoldDB" id="A2E6Y4"/>
<dbReference type="SMR" id="A2E6Y4"/>
<evidence type="ECO:0000313" key="2">
    <source>
        <dbReference type="Proteomes" id="UP000001542"/>
    </source>
</evidence>
<name>A2E6Y4_TRIV3</name>
<evidence type="ECO:0000313" key="1">
    <source>
        <dbReference type="EMBL" id="EAY11620.1"/>
    </source>
</evidence>
<proteinExistence type="predicted"/>
<reference evidence="1" key="2">
    <citation type="journal article" date="2007" name="Science">
        <title>Draft genome sequence of the sexually transmitted pathogen Trichomonas vaginalis.</title>
        <authorList>
            <person name="Carlton J.M."/>
            <person name="Hirt R.P."/>
            <person name="Silva J.C."/>
            <person name="Delcher A.L."/>
            <person name="Schatz M."/>
            <person name="Zhao Q."/>
            <person name="Wortman J.R."/>
            <person name="Bidwell S.L."/>
            <person name="Alsmark U.C.M."/>
            <person name="Besteiro S."/>
            <person name="Sicheritz-Ponten T."/>
            <person name="Noel C.J."/>
            <person name="Dacks J.B."/>
            <person name="Foster P.G."/>
            <person name="Simillion C."/>
            <person name="Van de Peer Y."/>
            <person name="Miranda-Saavedra D."/>
            <person name="Barton G.J."/>
            <person name="Westrop G.D."/>
            <person name="Mueller S."/>
            <person name="Dessi D."/>
            <person name="Fiori P.L."/>
            <person name="Ren Q."/>
            <person name="Paulsen I."/>
            <person name="Zhang H."/>
            <person name="Bastida-Corcuera F.D."/>
            <person name="Simoes-Barbosa A."/>
            <person name="Brown M.T."/>
            <person name="Hayes R.D."/>
            <person name="Mukherjee M."/>
            <person name="Okumura C.Y."/>
            <person name="Schneider R."/>
            <person name="Smith A.J."/>
            <person name="Vanacova S."/>
            <person name="Villalvazo M."/>
            <person name="Haas B.J."/>
            <person name="Pertea M."/>
            <person name="Feldblyum T.V."/>
            <person name="Utterback T.R."/>
            <person name="Shu C.L."/>
            <person name="Osoegawa K."/>
            <person name="de Jong P.J."/>
            <person name="Hrdy I."/>
            <person name="Horvathova L."/>
            <person name="Zubacova Z."/>
            <person name="Dolezal P."/>
            <person name="Malik S.B."/>
            <person name="Logsdon J.M. Jr."/>
            <person name="Henze K."/>
            <person name="Gupta A."/>
            <person name="Wang C.C."/>
            <person name="Dunne R.L."/>
            <person name="Upcroft J.A."/>
            <person name="Upcroft P."/>
            <person name="White O."/>
            <person name="Salzberg S.L."/>
            <person name="Tang P."/>
            <person name="Chiu C.-H."/>
            <person name="Lee Y.-S."/>
            <person name="Embley T.M."/>
            <person name="Coombs G.H."/>
            <person name="Mottram J.C."/>
            <person name="Tachezy J."/>
            <person name="Fraser-Liggett C.M."/>
            <person name="Johnson P.J."/>
        </authorList>
    </citation>
    <scope>NUCLEOTIDE SEQUENCE [LARGE SCALE GENOMIC DNA]</scope>
    <source>
        <strain evidence="1">G3</strain>
    </source>
</reference>
<dbReference type="KEGG" id="tva:4769574"/>
<protein>
    <submittedName>
        <fullName evidence="1">Uncharacterized protein</fullName>
    </submittedName>
</protein>
<accession>A2E6Y4</accession>
<reference evidence="1" key="1">
    <citation type="submission" date="2006-10" db="EMBL/GenBank/DDBJ databases">
        <authorList>
            <person name="Amadeo P."/>
            <person name="Zhao Q."/>
            <person name="Wortman J."/>
            <person name="Fraser-Liggett C."/>
            <person name="Carlton J."/>
        </authorList>
    </citation>
    <scope>NUCLEOTIDE SEQUENCE</scope>
    <source>
        <strain evidence="1">G3</strain>
    </source>
</reference>
<dbReference type="OrthoDB" id="10631955at2759"/>